<gene>
    <name evidence="2" type="ORF">H9965_03755</name>
</gene>
<comment type="caution">
    <text evidence="2">The sequence shown here is derived from an EMBL/GenBank/DDBJ whole genome shotgun (WGS) entry which is preliminary data.</text>
</comment>
<keyword evidence="1" id="KW-0812">Transmembrane</keyword>
<reference evidence="2" key="2">
    <citation type="submission" date="2021-04" db="EMBL/GenBank/DDBJ databases">
        <authorList>
            <person name="Gilroy R."/>
        </authorList>
    </citation>
    <scope>NUCLEOTIDE SEQUENCE</scope>
    <source>
        <strain evidence="2">ChiBcolR9-63</strain>
    </source>
</reference>
<evidence type="ECO:0000313" key="3">
    <source>
        <dbReference type="Proteomes" id="UP000824058"/>
    </source>
</evidence>
<keyword evidence="1" id="KW-1133">Transmembrane helix</keyword>
<dbReference type="AlphaFoldDB" id="A0A9D2FW55"/>
<evidence type="ECO:0000313" key="2">
    <source>
        <dbReference type="EMBL" id="HIZ67570.1"/>
    </source>
</evidence>
<organism evidence="2 3">
    <name type="scientific">Candidatus Streptococcus faecavium</name>
    <dbReference type="NCBI Taxonomy" id="2838763"/>
    <lineage>
        <taxon>Bacteria</taxon>
        <taxon>Bacillati</taxon>
        <taxon>Bacillota</taxon>
        <taxon>Bacilli</taxon>
        <taxon>Lactobacillales</taxon>
        <taxon>Streptococcaceae</taxon>
        <taxon>Streptococcus</taxon>
    </lineage>
</organism>
<accession>A0A9D2FW55</accession>
<protein>
    <submittedName>
        <fullName evidence="2">Uncharacterized protein</fullName>
    </submittedName>
</protein>
<sequence>MDQIIRNLILDIISLLDKEHLIRDMLLILLINGLLWLRLKKIKSQKEEYLTGKRLGRYENSINNYYSDLEITIFGIALSTILIGILLYLQLSM</sequence>
<dbReference type="Proteomes" id="UP000824058">
    <property type="component" value="Unassembled WGS sequence"/>
</dbReference>
<keyword evidence="1" id="KW-0472">Membrane</keyword>
<reference evidence="2" key="1">
    <citation type="journal article" date="2021" name="PeerJ">
        <title>Extensive microbial diversity within the chicken gut microbiome revealed by metagenomics and culture.</title>
        <authorList>
            <person name="Gilroy R."/>
            <person name="Ravi A."/>
            <person name="Getino M."/>
            <person name="Pursley I."/>
            <person name="Horton D.L."/>
            <person name="Alikhan N.F."/>
            <person name="Baker D."/>
            <person name="Gharbi K."/>
            <person name="Hall N."/>
            <person name="Watson M."/>
            <person name="Adriaenssens E.M."/>
            <person name="Foster-Nyarko E."/>
            <person name="Jarju S."/>
            <person name="Secka A."/>
            <person name="Antonio M."/>
            <person name="Oren A."/>
            <person name="Chaudhuri R.R."/>
            <person name="La Ragione R."/>
            <person name="Hildebrand F."/>
            <person name="Pallen M.J."/>
        </authorList>
    </citation>
    <scope>NUCLEOTIDE SEQUENCE</scope>
    <source>
        <strain evidence="2">ChiBcolR9-63</strain>
    </source>
</reference>
<name>A0A9D2FW55_9STRE</name>
<feature type="transmembrane region" description="Helical" evidence="1">
    <location>
        <begin position="71"/>
        <end position="89"/>
    </location>
</feature>
<dbReference type="EMBL" id="DXBD01000028">
    <property type="protein sequence ID" value="HIZ67570.1"/>
    <property type="molecule type" value="Genomic_DNA"/>
</dbReference>
<proteinExistence type="predicted"/>
<evidence type="ECO:0000256" key="1">
    <source>
        <dbReference type="SAM" id="Phobius"/>
    </source>
</evidence>
<feature type="transmembrane region" description="Helical" evidence="1">
    <location>
        <begin position="21"/>
        <end position="39"/>
    </location>
</feature>